<feature type="compositionally biased region" description="Low complexity" evidence="6">
    <location>
        <begin position="180"/>
        <end position="192"/>
    </location>
</feature>
<gene>
    <name evidence="7" type="ORF">CBR_g19275</name>
</gene>
<evidence type="ECO:0000256" key="2">
    <source>
        <dbReference type="ARBA" id="ARBA00022528"/>
    </source>
</evidence>
<evidence type="ECO:0000256" key="6">
    <source>
        <dbReference type="SAM" id="MobiDB-lite"/>
    </source>
</evidence>
<evidence type="ECO:0000256" key="3">
    <source>
        <dbReference type="ARBA" id="ARBA00022640"/>
    </source>
</evidence>
<name>A0A388KXT4_CHABU</name>
<keyword evidence="2" id="KW-0150">Chloroplast</keyword>
<dbReference type="InterPro" id="IPR052495">
    <property type="entry name" value="Alpha-glucan_binding_chloro"/>
</dbReference>
<feature type="region of interest" description="Disordered" evidence="6">
    <location>
        <begin position="281"/>
        <end position="375"/>
    </location>
</feature>
<sequence>MVCAVHVALPSRLLGQVPSSLLNLVTSDSSQSRRGNMHLPHWKSDALVCKHLVHQCSAPLAATRVSNGIGAPFPEQMHADRPCFRGGKHLGHKELSQQSEAQGRLLLNAGCICSSPTSSWHPPLSSDTDTCMLWVSFKCPAPKPSLVSSSSSALVGMPVKGLPQWQTSSASRMRNMYTTASYGRSSSSSSGARHGGKPDDTSYLNMWKRAKAREEAERKKMIMTTERQQEGSSGSGVHVGEDRTQQKQFSGARETTGEDHASQLIDRATAALAAAHALLRSRDAEKSRSQLTSIRGKLSPRASLLRSSRSMPTQVALPSETSPQFSQSSPPPPLLTGSALEERLRQKKAASGSWRMGAGKEEMTAATRASGVAVDGGECTVTEHEATAGHGENPSVSVEKIDEPAVPGPDFWTWIPPPVSQPVSLEDGWHSHSGVSAGEVGSPQPALQSEFQAGGVVSLPFMEPLEDGGGVLGLPLERQASTTGEASDWAVIFQSRAVMPLPPLQTLVELREADTDTQDDGVETGEGHIENEEGMEEQLKGFMQLPPVEEKDEDKVSIGENPWGRTTAEEGVNADGSRWWKETGTDELEDGGLCTWVAMRGSSADGEVEWQEKWWEACGTHGYKELGAEKSGRGADGSVWRETWREALWQDRYTGLPHIEKTADKWGKNGDEQEWHEMWWENYDGLGRANKGAEKSCRINPQTPVDPGHGHYWHEKWGEEYDGRGASTKYTCKSAERVERGGMGATKWGDQWEDKFGPGGVGKRSGETWWEGEDGQRWNRVWGEEHFGTGLVRKTGYSSSGESWDTTVEEQAFYADKPHFGFQQCMENSRRLREVQPFRKIQKKPQPQKQ</sequence>
<dbReference type="GO" id="GO:2000904">
    <property type="term" value="P:regulation of starch metabolic process"/>
    <property type="evidence" value="ECO:0007669"/>
    <property type="project" value="TreeGrafter"/>
</dbReference>
<dbReference type="PANTHER" id="PTHR34113:SF2">
    <property type="entry name" value="PROTEIN LIKE EARLY STARVATION, CHLOROPLASTIC"/>
    <property type="match status" value="1"/>
</dbReference>
<evidence type="ECO:0000256" key="5">
    <source>
        <dbReference type="ARBA" id="ARBA00038237"/>
    </source>
</evidence>
<dbReference type="GO" id="GO:0005982">
    <property type="term" value="P:starch metabolic process"/>
    <property type="evidence" value="ECO:0007669"/>
    <property type="project" value="TreeGrafter"/>
</dbReference>
<comment type="subcellular location">
    <subcellularLocation>
        <location evidence="1">Plastid</location>
        <location evidence="1">Chloroplast stroma</location>
    </subcellularLocation>
</comment>
<feature type="region of interest" description="Disordered" evidence="6">
    <location>
        <begin position="550"/>
        <end position="570"/>
    </location>
</feature>
<dbReference type="GO" id="GO:0043036">
    <property type="term" value="C:starch grain"/>
    <property type="evidence" value="ECO:0007669"/>
    <property type="project" value="TreeGrafter"/>
</dbReference>
<dbReference type="Proteomes" id="UP000265515">
    <property type="component" value="Unassembled WGS sequence"/>
</dbReference>
<protein>
    <submittedName>
        <fullName evidence="7">Uncharacterized protein</fullName>
    </submittedName>
</protein>
<accession>A0A388KXT4</accession>
<feature type="region of interest" description="Disordered" evidence="6">
    <location>
        <begin position="745"/>
        <end position="769"/>
    </location>
</feature>
<dbReference type="Gramene" id="GBG74763">
    <property type="protein sequence ID" value="GBG74763"/>
    <property type="gene ID" value="CBR_g19275"/>
</dbReference>
<comment type="similarity">
    <text evidence="5">Belongs to the ESV1 family.</text>
</comment>
<reference evidence="7 8" key="1">
    <citation type="journal article" date="2018" name="Cell">
        <title>The Chara Genome: Secondary Complexity and Implications for Plant Terrestrialization.</title>
        <authorList>
            <person name="Nishiyama T."/>
            <person name="Sakayama H."/>
            <person name="Vries J.D."/>
            <person name="Buschmann H."/>
            <person name="Saint-Marcoux D."/>
            <person name="Ullrich K.K."/>
            <person name="Haas F.B."/>
            <person name="Vanderstraeten L."/>
            <person name="Becker D."/>
            <person name="Lang D."/>
            <person name="Vosolsobe S."/>
            <person name="Rombauts S."/>
            <person name="Wilhelmsson P.K.I."/>
            <person name="Janitza P."/>
            <person name="Kern R."/>
            <person name="Heyl A."/>
            <person name="Rumpler F."/>
            <person name="Villalobos L.I.A.C."/>
            <person name="Clay J.M."/>
            <person name="Skokan R."/>
            <person name="Toyoda A."/>
            <person name="Suzuki Y."/>
            <person name="Kagoshima H."/>
            <person name="Schijlen E."/>
            <person name="Tajeshwar N."/>
            <person name="Catarino B."/>
            <person name="Hetherington A.J."/>
            <person name="Saltykova A."/>
            <person name="Bonnot C."/>
            <person name="Breuninger H."/>
            <person name="Symeonidi A."/>
            <person name="Radhakrishnan G.V."/>
            <person name="Van Nieuwerburgh F."/>
            <person name="Deforce D."/>
            <person name="Chang C."/>
            <person name="Karol K.G."/>
            <person name="Hedrich R."/>
            <person name="Ulvskov P."/>
            <person name="Glockner G."/>
            <person name="Delwiche C.F."/>
            <person name="Petrasek J."/>
            <person name="Van de Peer Y."/>
            <person name="Friml J."/>
            <person name="Beilby M."/>
            <person name="Dolan L."/>
            <person name="Kohara Y."/>
            <person name="Sugano S."/>
            <person name="Fujiyama A."/>
            <person name="Delaux P.-M."/>
            <person name="Quint M."/>
            <person name="TheiBen G."/>
            <person name="Hagemann M."/>
            <person name="Harholt J."/>
            <person name="Dunand C."/>
            <person name="Zachgo S."/>
            <person name="Langdale J."/>
            <person name="Maumus F."/>
            <person name="Straeten D.V.D."/>
            <person name="Gould S.B."/>
            <person name="Rensing S.A."/>
        </authorList>
    </citation>
    <scope>NUCLEOTIDE SEQUENCE [LARGE SCALE GENOMIC DNA]</scope>
    <source>
        <strain evidence="7 8">S276</strain>
    </source>
</reference>
<evidence type="ECO:0000256" key="4">
    <source>
        <dbReference type="ARBA" id="ARBA00022946"/>
    </source>
</evidence>
<proteinExistence type="inferred from homology"/>
<feature type="region of interest" description="Disordered" evidence="6">
    <location>
        <begin position="180"/>
        <end position="205"/>
    </location>
</feature>
<feature type="compositionally biased region" description="Low complexity" evidence="6">
    <location>
        <begin position="299"/>
        <end position="310"/>
    </location>
</feature>
<dbReference type="EMBL" id="BFEA01000210">
    <property type="protein sequence ID" value="GBG74763.1"/>
    <property type="molecule type" value="Genomic_DNA"/>
</dbReference>
<evidence type="ECO:0000313" key="7">
    <source>
        <dbReference type="EMBL" id="GBG74763.1"/>
    </source>
</evidence>
<feature type="compositionally biased region" description="Low complexity" evidence="6">
    <location>
        <begin position="318"/>
        <end position="328"/>
    </location>
</feature>
<dbReference type="GO" id="GO:0009570">
    <property type="term" value="C:chloroplast stroma"/>
    <property type="evidence" value="ECO:0007669"/>
    <property type="project" value="UniProtKB-SubCell"/>
</dbReference>
<dbReference type="AlphaFoldDB" id="A0A388KXT4"/>
<feature type="region of interest" description="Disordered" evidence="6">
    <location>
        <begin position="222"/>
        <end position="260"/>
    </location>
</feature>
<keyword evidence="8" id="KW-1185">Reference proteome</keyword>
<evidence type="ECO:0000313" key="8">
    <source>
        <dbReference type="Proteomes" id="UP000265515"/>
    </source>
</evidence>
<keyword evidence="3" id="KW-0934">Plastid</keyword>
<keyword evidence="4" id="KW-0809">Transit peptide</keyword>
<dbReference type="PANTHER" id="PTHR34113">
    <property type="entry name" value="INACTIVE PURPLE ACID PHOSPHATASE-LIKE PROTEIN"/>
    <property type="match status" value="1"/>
</dbReference>
<dbReference type="OrthoDB" id="343842at2759"/>
<comment type="caution">
    <text evidence="7">The sequence shown here is derived from an EMBL/GenBank/DDBJ whole genome shotgun (WGS) entry which is preliminary data.</text>
</comment>
<dbReference type="GO" id="GO:2001070">
    <property type="term" value="F:starch binding"/>
    <property type="evidence" value="ECO:0007669"/>
    <property type="project" value="TreeGrafter"/>
</dbReference>
<evidence type="ECO:0000256" key="1">
    <source>
        <dbReference type="ARBA" id="ARBA00004470"/>
    </source>
</evidence>
<organism evidence="7 8">
    <name type="scientific">Chara braunii</name>
    <name type="common">Braun's stonewort</name>
    <dbReference type="NCBI Taxonomy" id="69332"/>
    <lineage>
        <taxon>Eukaryota</taxon>
        <taxon>Viridiplantae</taxon>
        <taxon>Streptophyta</taxon>
        <taxon>Charophyceae</taxon>
        <taxon>Charales</taxon>
        <taxon>Characeae</taxon>
        <taxon>Chara</taxon>
    </lineage>
</organism>